<proteinExistence type="inferred from homology"/>
<comment type="similarity">
    <text evidence="5">Belongs to the methyl-accepting chemotaxis (MCP) protein family.</text>
</comment>
<evidence type="ECO:0000256" key="5">
    <source>
        <dbReference type="ARBA" id="ARBA00029447"/>
    </source>
</evidence>
<keyword evidence="4 6" id="KW-0807">Transducer</keyword>
<dbReference type="OrthoDB" id="2489132at2"/>
<dbReference type="PANTHER" id="PTHR32089:SF112">
    <property type="entry name" value="LYSOZYME-LIKE PROTEIN-RELATED"/>
    <property type="match status" value="1"/>
</dbReference>
<dbReference type="Gene3D" id="6.10.340.10">
    <property type="match status" value="1"/>
</dbReference>
<evidence type="ECO:0000256" key="7">
    <source>
        <dbReference type="SAM" id="Phobius"/>
    </source>
</evidence>
<protein>
    <submittedName>
        <fullName evidence="10">Methyl-accepting chemotaxis protein</fullName>
    </submittedName>
</protein>
<dbReference type="Gene3D" id="1.10.287.950">
    <property type="entry name" value="Methyl-accepting chemotaxis protein"/>
    <property type="match status" value="1"/>
</dbReference>
<evidence type="ECO:0000256" key="6">
    <source>
        <dbReference type="PROSITE-ProRule" id="PRU00284"/>
    </source>
</evidence>
<dbReference type="GO" id="GO:0005886">
    <property type="term" value="C:plasma membrane"/>
    <property type="evidence" value="ECO:0007669"/>
    <property type="project" value="UniProtKB-SubCell"/>
</dbReference>
<dbReference type="SMART" id="SM00304">
    <property type="entry name" value="HAMP"/>
    <property type="match status" value="1"/>
</dbReference>
<dbReference type="InterPro" id="IPR004089">
    <property type="entry name" value="MCPsignal_dom"/>
</dbReference>
<accession>A0A4Y6V3D9</accession>
<comment type="subcellular location">
    <subcellularLocation>
        <location evidence="1">Cell membrane</location>
    </subcellularLocation>
</comment>
<keyword evidence="7" id="KW-1133">Transmembrane helix</keyword>
<dbReference type="Proteomes" id="UP000316968">
    <property type="component" value="Chromosome"/>
</dbReference>
<keyword evidence="3 7" id="KW-0472">Membrane</keyword>
<dbReference type="Pfam" id="PF00015">
    <property type="entry name" value="MCPsignal"/>
    <property type="match status" value="1"/>
</dbReference>
<evidence type="ECO:0000259" key="8">
    <source>
        <dbReference type="PROSITE" id="PS50111"/>
    </source>
</evidence>
<feature type="transmembrane region" description="Helical" evidence="7">
    <location>
        <begin position="327"/>
        <end position="348"/>
    </location>
</feature>
<dbReference type="EMBL" id="CP041217">
    <property type="protein sequence ID" value="QDH23017.1"/>
    <property type="molecule type" value="Genomic_DNA"/>
</dbReference>
<keyword evidence="2" id="KW-1003">Cell membrane</keyword>
<dbReference type="InterPro" id="IPR003660">
    <property type="entry name" value="HAMP_dom"/>
</dbReference>
<keyword evidence="7" id="KW-0812">Transmembrane</keyword>
<feature type="transmembrane region" description="Helical" evidence="7">
    <location>
        <begin position="20"/>
        <end position="43"/>
    </location>
</feature>
<keyword evidence="11" id="KW-1185">Reference proteome</keyword>
<dbReference type="KEGG" id="saca:FFV09_20465"/>
<evidence type="ECO:0000256" key="4">
    <source>
        <dbReference type="ARBA" id="ARBA00023224"/>
    </source>
</evidence>
<dbReference type="SMART" id="SM00283">
    <property type="entry name" value="MA"/>
    <property type="match status" value="1"/>
</dbReference>
<sequence length="709" mass="75175">MLMLSKVLYPFTSVLSRLKYAQKFVLISVLFAVPLALLFALWFSATQSKIQATELEKKGLTQIEAALPFMLSIQQHRGQANALLSGGGADSQRKLDEISAQTDANAALVTQAEGQSGLPGSAAEWQRLSGEWTALEAETASLSAADSFARHSELVGQLLDFMIKSADESGLSLDTEIDSFYLMDIVVKRLPTLIEGTAQIRGSGNGILTKRQASPEARTDTAVKKAQAAAELKQLNAALAKFATLNPEAEARIEAAAQTSAASIDSFLSLTQSQLFDDPTLSSDPAAFFSAGTSTIDEAHALFGQSTATLDLLFDQRIDRLETQRNLVVAVIALALLLVLLFYAAFYVSVSSTVRLLREHSADMASGDLSRRITIGTRDELGQVGDSFNRMIEALNKTLRGSQEASEQSAASSEQLSEVSRESSLAMRQVASAVQAVAEGSENQRRMTEDTALAMGEMATGIARIAESSAAVAESAAETSQRADAGDRELTAAVGQMRSIRESVSLSAGSVSRLDAHSQQIDDIVESIKTIARQTQLLSLNANIEAARAGEHGRGFAVVASEVGKLAEQTRGSVETISLRIGDIRGLIGETVQLMQRTDAETAEGLTFIDRASSAIGEIGQSARLVNDQVQEISAASQEISAGVEQVTASVSEVARVAQHSSEESQTMAAATQQQLAALEEIGSAAGELSDMAAGLQEDLGFFKLSAAQ</sequence>
<name>A0A4Y6V3D9_SACBS</name>
<feature type="domain" description="HAMP" evidence="9">
    <location>
        <begin position="348"/>
        <end position="400"/>
    </location>
</feature>
<evidence type="ECO:0000313" key="11">
    <source>
        <dbReference type="Proteomes" id="UP000316968"/>
    </source>
</evidence>
<evidence type="ECO:0000256" key="1">
    <source>
        <dbReference type="ARBA" id="ARBA00004236"/>
    </source>
</evidence>
<evidence type="ECO:0000313" key="10">
    <source>
        <dbReference type="EMBL" id="QDH23017.1"/>
    </source>
</evidence>
<dbReference type="PROSITE" id="PS50885">
    <property type="entry name" value="HAMP"/>
    <property type="match status" value="1"/>
</dbReference>
<dbReference type="SUPFAM" id="SSF58104">
    <property type="entry name" value="Methyl-accepting chemotaxis protein (MCP) signaling domain"/>
    <property type="match status" value="1"/>
</dbReference>
<dbReference type="Pfam" id="PF00672">
    <property type="entry name" value="HAMP"/>
    <property type="match status" value="1"/>
</dbReference>
<reference evidence="10 11" key="1">
    <citation type="submission" date="2019-06" db="EMBL/GenBank/DDBJ databases">
        <title>Saccharibacillus brassicae sp. nov., an endophytic bacterium isolated from Chinese cabbage seeds (Brassica pekinensis).</title>
        <authorList>
            <person name="Jiang L."/>
            <person name="Lee J."/>
            <person name="Kim S.W."/>
        </authorList>
    </citation>
    <scope>NUCLEOTIDE SEQUENCE [LARGE SCALE GENOMIC DNA]</scope>
    <source>
        <strain evidence="11">KCTC 43072 / ATSA2</strain>
    </source>
</reference>
<evidence type="ECO:0000256" key="2">
    <source>
        <dbReference type="ARBA" id="ARBA00022475"/>
    </source>
</evidence>
<dbReference type="PROSITE" id="PS50111">
    <property type="entry name" value="CHEMOTAXIS_TRANSDUC_2"/>
    <property type="match status" value="1"/>
</dbReference>
<dbReference type="AlphaFoldDB" id="A0A4Y6V3D9"/>
<evidence type="ECO:0000259" key="9">
    <source>
        <dbReference type="PROSITE" id="PS50885"/>
    </source>
</evidence>
<feature type="domain" description="Methyl-accepting transducer" evidence="8">
    <location>
        <begin position="419"/>
        <end position="655"/>
    </location>
</feature>
<dbReference type="PANTHER" id="PTHR32089">
    <property type="entry name" value="METHYL-ACCEPTING CHEMOTAXIS PROTEIN MCPB"/>
    <property type="match status" value="1"/>
</dbReference>
<evidence type="ECO:0000256" key="3">
    <source>
        <dbReference type="ARBA" id="ARBA00023136"/>
    </source>
</evidence>
<organism evidence="10 11">
    <name type="scientific">Saccharibacillus brassicae</name>
    <dbReference type="NCBI Taxonomy" id="2583377"/>
    <lineage>
        <taxon>Bacteria</taxon>
        <taxon>Bacillati</taxon>
        <taxon>Bacillota</taxon>
        <taxon>Bacilli</taxon>
        <taxon>Bacillales</taxon>
        <taxon>Paenibacillaceae</taxon>
        <taxon>Saccharibacillus</taxon>
    </lineage>
</organism>
<dbReference type="CDD" id="cd11386">
    <property type="entry name" value="MCP_signal"/>
    <property type="match status" value="1"/>
</dbReference>
<dbReference type="CDD" id="cd06225">
    <property type="entry name" value="HAMP"/>
    <property type="match status" value="1"/>
</dbReference>
<gene>
    <name evidence="10" type="ORF">FFV09_20465</name>
</gene>
<dbReference type="GO" id="GO:0007165">
    <property type="term" value="P:signal transduction"/>
    <property type="evidence" value="ECO:0007669"/>
    <property type="project" value="UniProtKB-KW"/>
</dbReference>